<dbReference type="Proteomes" id="UP000033067">
    <property type="component" value="Chromosome"/>
</dbReference>
<keyword evidence="1" id="KW-0472">Membrane</keyword>
<feature type="transmembrane region" description="Helical" evidence="1">
    <location>
        <begin position="48"/>
        <end position="68"/>
    </location>
</feature>
<evidence type="ECO:0008006" key="4">
    <source>
        <dbReference type="Google" id="ProtNLM"/>
    </source>
</evidence>
<gene>
    <name evidence="2" type="ORF">WQ53_04495</name>
</gene>
<reference evidence="2 3" key="1">
    <citation type="journal article" date="2015" name="Genome Announc.">
        <title>Complete Genome Sequence of Pseudoxanthomonas suwonensis Strain J1, a Cellulose-Degrading Bacterium Isolated from Leaf- and Wood-Enriched Soil.</title>
        <authorList>
            <person name="Hou L."/>
            <person name="Jiang J."/>
            <person name="Xu Z."/>
            <person name="Zhou Y."/>
            <person name="Leung F.C."/>
        </authorList>
    </citation>
    <scope>NUCLEOTIDE SEQUENCE [LARGE SCALE GENOMIC DNA]</scope>
    <source>
        <strain evidence="2 3">J1</strain>
    </source>
</reference>
<evidence type="ECO:0000256" key="1">
    <source>
        <dbReference type="SAM" id="Phobius"/>
    </source>
</evidence>
<evidence type="ECO:0000313" key="2">
    <source>
        <dbReference type="EMBL" id="AKC86143.1"/>
    </source>
</evidence>
<evidence type="ECO:0000313" key="3">
    <source>
        <dbReference type="Proteomes" id="UP000033067"/>
    </source>
</evidence>
<name>A0A0E3Z0Q7_9GAMM</name>
<sequence length="126" mass="14260">MHHDLPLMLCALHSFGFAAFHLAFWRLFDWKRELAKVGLPTRAITQILNLRLVYVFLGIGTLCLLFPQELRGTALGHGVLWFMVLFWAGRTVEQFVFLRIHHPGVHVLTASFVLGAVLFAVPLLAP</sequence>
<dbReference type="EMBL" id="CP011144">
    <property type="protein sequence ID" value="AKC86143.1"/>
    <property type="molecule type" value="Genomic_DNA"/>
</dbReference>
<keyword evidence="3" id="KW-1185">Reference proteome</keyword>
<keyword evidence="1" id="KW-0812">Transmembrane</keyword>
<feature type="transmembrane region" description="Helical" evidence="1">
    <location>
        <begin position="104"/>
        <end position="125"/>
    </location>
</feature>
<dbReference type="PATRIC" id="fig|314722.6.peg.942"/>
<accession>A0A0E3Z0Q7</accession>
<dbReference type="AlphaFoldDB" id="A0A0E3Z0Q7"/>
<keyword evidence="1" id="KW-1133">Transmembrane helix</keyword>
<dbReference type="OrthoDB" id="670562at2"/>
<organism evidence="2 3">
    <name type="scientific">Pseudoxanthomonas suwonensis</name>
    <dbReference type="NCBI Taxonomy" id="314722"/>
    <lineage>
        <taxon>Bacteria</taxon>
        <taxon>Pseudomonadati</taxon>
        <taxon>Pseudomonadota</taxon>
        <taxon>Gammaproteobacteria</taxon>
        <taxon>Lysobacterales</taxon>
        <taxon>Lysobacteraceae</taxon>
        <taxon>Pseudoxanthomonas</taxon>
    </lineage>
</organism>
<dbReference type="KEGG" id="psuw:WQ53_04495"/>
<feature type="transmembrane region" description="Helical" evidence="1">
    <location>
        <begin position="74"/>
        <end position="92"/>
    </location>
</feature>
<feature type="transmembrane region" description="Helical" evidence="1">
    <location>
        <begin position="6"/>
        <end position="28"/>
    </location>
</feature>
<dbReference type="RefSeq" id="WP_052630820.1">
    <property type="nucleotide sequence ID" value="NZ_CP011144.1"/>
</dbReference>
<proteinExistence type="predicted"/>
<protein>
    <recommendedName>
        <fullName evidence="4">DUF4345 domain-containing protein</fullName>
    </recommendedName>
</protein>